<evidence type="ECO:0000256" key="2">
    <source>
        <dbReference type="ARBA" id="ARBA00022475"/>
    </source>
</evidence>
<dbReference type="EMBL" id="CAJZ01000065">
    <property type="protein sequence ID" value="CCI83199.1"/>
    <property type="molecule type" value="Genomic_DNA"/>
</dbReference>
<sequence>MVDWQAAGYLAGWRLVRLVPEPAVRAACRIAARAVSRGGRGMPQLRRNLSRVVGPANVTRRLVTEAVYSYARYWAEAFRLPALARREDFQERLGRMVVGRERFEASLGEGRGVVLVLPHTGNWDMAGALLVHDYESFTTVAERLKPESLFQAFVDYRESLGFRVLPLTGSEPPMPRLVETLEAGGVVCLLGERDLKARGVKVEFFGEECTMPVGAAELARRTGAALHVVHSWFEGDDAWGISVSERVSAPRDADVAAIQQRIADLFAANISRHPADWHMLQPLWPADVPLNRQERRDREAAKKRRRAEGEG</sequence>
<dbReference type="InterPro" id="IPR004960">
    <property type="entry name" value="LipA_acyltrans"/>
</dbReference>
<dbReference type="OrthoDB" id="9803456at2"/>
<dbReference type="RefSeq" id="WP_004599905.1">
    <property type="nucleotide sequence ID" value="NZ_HF541865.1"/>
</dbReference>
<dbReference type="Proteomes" id="UP000011016">
    <property type="component" value="Unassembled WGS sequence"/>
</dbReference>
<dbReference type="PANTHER" id="PTHR30606:SF10">
    <property type="entry name" value="PHOSPHATIDYLINOSITOL MANNOSIDE ACYLTRANSFERASE"/>
    <property type="match status" value="1"/>
</dbReference>
<evidence type="ECO:0000256" key="6">
    <source>
        <dbReference type="ARBA" id="ARBA00023315"/>
    </source>
</evidence>
<evidence type="ECO:0000256" key="4">
    <source>
        <dbReference type="ARBA" id="ARBA00022679"/>
    </source>
</evidence>
<proteinExistence type="predicted"/>
<dbReference type="STRING" id="29321.AAV33_05745"/>
<keyword evidence="2" id="KW-1003">Cell membrane</keyword>
<feature type="compositionally biased region" description="Basic residues" evidence="7">
    <location>
        <begin position="301"/>
        <end position="311"/>
    </location>
</feature>
<evidence type="ECO:0000313" key="11">
    <source>
        <dbReference type="Proteomes" id="UP000011016"/>
    </source>
</evidence>
<evidence type="ECO:0000313" key="9">
    <source>
        <dbReference type="EMBL" id="EJZ83066.1"/>
    </source>
</evidence>
<feature type="region of interest" description="Disordered" evidence="7">
    <location>
        <begin position="291"/>
        <end position="311"/>
    </location>
</feature>
<dbReference type="NCBIfam" id="NF005919">
    <property type="entry name" value="PRK07920.1"/>
    <property type="match status" value="1"/>
</dbReference>
<evidence type="ECO:0000256" key="7">
    <source>
        <dbReference type="SAM" id="MobiDB-lite"/>
    </source>
</evidence>
<evidence type="ECO:0000256" key="5">
    <source>
        <dbReference type="ARBA" id="ARBA00023136"/>
    </source>
</evidence>
<dbReference type="HOGENOM" id="CLU_049421_3_0_11"/>
<dbReference type="PANTHER" id="PTHR30606">
    <property type="entry name" value="LIPID A BIOSYNTHESIS LAUROYL ACYLTRANSFERASE"/>
    <property type="match status" value="1"/>
</dbReference>
<accession>I7LBL4</accession>
<dbReference type="GO" id="GO:0005886">
    <property type="term" value="C:plasma membrane"/>
    <property type="evidence" value="ECO:0007669"/>
    <property type="project" value="UniProtKB-SubCell"/>
</dbReference>
<dbReference type="PATRIC" id="fig|883169.3.peg.15"/>
<keyword evidence="10" id="KW-1185">Reference proteome</keyword>
<keyword evidence="4 8" id="KW-0808">Transferase</keyword>
<evidence type="ECO:0000313" key="8">
    <source>
        <dbReference type="EMBL" id="CCI83199.1"/>
    </source>
</evidence>
<protein>
    <submittedName>
        <fullName evidence="8">Lipid A biosynthesis lauroyl acyltransferase</fullName>
        <ecNumber evidence="8">2.3.1.-</ecNumber>
    </submittedName>
</protein>
<dbReference type="GO" id="GO:0016746">
    <property type="term" value="F:acyltransferase activity"/>
    <property type="evidence" value="ECO:0007669"/>
    <property type="project" value="UniProtKB-KW"/>
</dbReference>
<keyword evidence="3" id="KW-0997">Cell inner membrane</keyword>
<dbReference type="Pfam" id="PF03279">
    <property type="entry name" value="Lip_A_acyltrans"/>
    <property type="match status" value="1"/>
</dbReference>
<dbReference type="CDD" id="cd07984">
    <property type="entry name" value="LPLAT_LABLAT-like"/>
    <property type="match status" value="1"/>
</dbReference>
<dbReference type="EMBL" id="AHAE01000001">
    <property type="protein sequence ID" value="EJZ83066.1"/>
    <property type="molecule type" value="Genomic_DNA"/>
</dbReference>
<evidence type="ECO:0000256" key="1">
    <source>
        <dbReference type="ARBA" id="ARBA00004533"/>
    </source>
</evidence>
<name>I7LBL4_9CORY</name>
<reference evidence="9 10" key="2">
    <citation type="submission" date="2012-08" db="EMBL/GenBank/DDBJ databases">
        <title>The Genome Sequence of Turicella otitidis ATCC 51513.</title>
        <authorList>
            <consortium name="The Broad Institute Genome Sequencing Platform"/>
            <person name="Earl A."/>
            <person name="Ward D."/>
            <person name="Feldgarden M."/>
            <person name="Gevers D."/>
            <person name="Huys G."/>
            <person name="Walker B."/>
            <person name="Young S.K."/>
            <person name="Zeng Q."/>
            <person name="Gargeya S."/>
            <person name="Fitzgerald M."/>
            <person name="Haas B."/>
            <person name="Abouelleil A."/>
            <person name="Alvarado L."/>
            <person name="Arachchi H.M."/>
            <person name="Berlin A.M."/>
            <person name="Chapman S.B."/>
            <person name="Goldberg J."/>
            <person name="Griggs A."/>
            <person name="Gujja S."/>
            <person name="Hansen M."/>
            <person name="Howarth C."/>
            <person name="Imamovic A."/>
            <person name="Larimer J."/>
            <person name="McCowen C."/>
            <person name="Montmayeur A."/>
            <person name="Murphy C."/>
            <person name="Neiman D."/>
            <person name="Pearson M."/>
            <person name="Priest M."/>
            <person name="Roberts A."/>
            <person name="Saif S."/>
            <person name="Shea T."/>
            <person name="Sisk P."/>
            <person name="Sykes S."/>
            <person name="Wortman J."/>
            <person name="Nusbaum C."/>
            <person name="Birren B."/>
        </authorList>
    </citation>
    <scope>NUCLEOTIDE SEQUENCE [LARGE SCALE GENOMIC DNA]</scope>
    <source>
        <strain evidence="9 10">ATCC 51513</strain>
    </source>
</reference>
<evidence type="ECO:0000313" key="10">
    <source>
        <dbReference type="Proteomes" id="UP000006078"/>
    </source>
</evidence>
<keyword evidence="5" id="KW-0472">Membrane</keyword>
<dbReference type="AlphaFoldDB" id="I7LBL4"/>
<dbReference type="Proteomes" id="UP000006078">
    <property type="component" value="Unassembled WGS sequence"/>
</dbReference>
<comment type="subcellular location">
    <subcellularLocation>
        <location evidence="1">Cell inner membrane</location>
    </subcellularLocation>
</comment>
<evidence type="ECO:0000256" key="3">
    <source>
        <dbReference type="ARBA" id="ARBA00022519"/>
    </source>
</evidence>
<keyword evidence="6 8" id="KW-0012">Acyltransferase</keyword>
<dbReference type="GO" id="GO:0009247">
    <property type="term" value="P:glycolipid biosynthetic process"/>
    <property type="evidence" value="ECO:0007669"/>
    <property type="project" value="UniProtKB-ARBA"/>
</dbReference>
<gene>
    <name evidence="8" type="ORF">BN46_0458</name>
    <name evidence="9" type="ORF">HMPREF9719_00015</name>
</gene>
<reference evidence="8 11" key="1">
    <citation type="journal article" date="2012" name="J. Bacteriol.">
        <title>Draft Genome Sequence of Turicella otitidis ATCC 51513, Isolated from Middle Ear Fluid from a Child with Otitis Media.</title>
        <authorList>
            <person name="Brinkrolf K."/>
            <person name="Schneider J."/>
            <person name="Knecht M."/>
            <person name="Ruckert C."/>
            <person name="Tauch A."/>
        </authorList>
    </citation>
    <scope>NUCLEOTIDE SEQUENCE [LARGE SCALE GENOMIC DNA]</scope>
    <source>
        <strain evidence="8 11">ATCC 51513</strain>
    </source>
</reference>
<organism evidence="8 11">
    <name type="scientific">Corynebacterium otitidis ATCC 51513</name>
    <dbReference type="NCBI Taxonomy" id="883169"/>
    <lineage>
        <taxon>Bacteria</taxon>
        <taxon>Bacillati</taxon>
        <taxon>Actinomycetota</taxon>
        <taxon>Actinomycetes</taxon>
        <taxon>Mycobacteriales</taxon>
        <taxon>Corynebacteriaceae</taxon>
        <taxon>Corynebacterium</taxon>
    </lineage>
</organism>
<comment type="caution">
    <text evidence="8">The sequence shown here is derived from an EMBL/GenBank/DDBJ whole genome shotgun (WGS) entry which is preliminary data.</text>
</comment>
<dbReference type="EC" id="2.3.1.-" evidence="8"/>
<dbReference type="eggNOG" id="COG1560">
    <property type="taxonomic scope" value="Bacteria"/>
</dbReference>